<gene>
    <name evidence="2" type="ORF">Q5716_13030</name>
</gene>
<dbReference type="InterPro" id="IPR039422">
    <property type="entry name" value="MarR/SlyA-like"/>
</dbReference>
<dbReference type="PROSITE" id="PS50995">
    <property type="entry name" value="HTH_MARR_2"/>
    <property type="match status" value="1"/>
</dbReference>
<sequence>MRPEALPVDPRRPDDLDTATLLSLAGAATDTLIRAAIRERGFEVTRAHGYVFQRLLAGEQTIGELAADLGMTQQGASKHVAELERLGFVIRRVSSNDRRARVVALTDAGRAVIDAARVARRDFDDRLRSVLGSDDVAALRRALGGLLDDVGVSARIADRSIPWSE</sequence>
<dbReference type="InterPro" id="IPR000835">
    <property type="entry name" value="HTH_MarR-typ"/>
</dbReference>
<reference evidence="2 3" key="1">
    <citation type="submission" date="2023-07" db="EMBL/GenBank/DDBJ databases">
        <title>Protaetiibacter sp. nov WY-16 isolated from soil.</title>
        <authorList>
            <person name="Liu B."/>
            <person name="Wan Y."/>
        </authorList>
    </citation>
    <scope>NUCLEOTIDE SEQUENCE [LARGE SCALE GENOMIC DNA]</scope>
    <source>
        <strain evidence="2 3">WY-16</strain>
    </source>
</reference>
<dbReference type="PANTHER" id="PTHR33164">
    <property type="entry name" value="TRANSCRIPTIONAL REGULATOR, MARR FAMILY"/>
    <property type="match status" value="1"/>
</dbReference>
<name>A0ABT9BQ50_9MICO</name>
<comment type="caution">
    <text evidence="2">The sequence shown here is derived from an EMBL/GenBank/DDBJ whole genome shotgun (WGS) entry which is preliminary data.</text>
</comment>
<dbReference type="InterPro" id="IPR011991">
    <property type="entry name" value="ArsR-like_HTH"/>
</dbReference>
<dbReference type="PANTHER" id="PTHR33164:SF99">
    <property type="entry name" value="MARR FAMILY REGULATORY PROTEIN"/>
    <property type="match status" value="1"/>
</dbReference>
<evidence type="ECO:0000313" key="3">
    <source>
        <dbReference type="Proteomes" id="UP001241072"/>
    </source>
</evidence>
<feature type="domain" description="HTH marR-type" evidence="1">
    <location>
        <begin position="15"/>
        <end position="148"/>
    </location>
</feature>
<proteinExistence type="predicted"/>
<evidence type="ECO:0000259" key="1">
    <source>
        <dbReference type="PROSITE" id="PS50995"/>
    </source>
</evidence>
<organism evidence="2 3">
    <name type="scientific">Antiquaquibacter soli</name>
    <dbReference type="NCBI Taxonomy" id="3064523"/>
    <lineage>
        <taxon>Bacteria</taxon>
        <taxon>Bacillati</taxon>
        <taxon>Actinomycetota</taxon>
        <taxon>Actinomycetes</taxon>
        <taxon>Micrococcales</taxon>
        <taxon>Microbacteriaceae</taxon>
        <taxon>Antiquaquibacter</taxon>
    </lineage>
</organism>
<evidence type="ECO:0000313" key="2">
    <source>
        <dbReference type="EMBL" id="MDO7883155.1"/>
    </source>
</evidence>
<dbReference type="EMBL" id="JAUQUB010000003">
    <property type="protein sequence ID" value="MDO7883155.1"/>
    <property type="molecule type" value="Genomic_DNA"/>
</dbReference>
<dbReference type="SMART" id="SM00347">
    <property type="entry name" value="HTH_MARR"/>
    <property type="match status" value="1"/>
</dbReference>
<dbReference type="RefSeq" id="WP_305003585.1">
    <property type="nucleotide sequence ID" value="NZ_JAUQUB010000003.1"/>
</dbReference>
<dbReference type="Pfam" id="PF12802">
    <property type="entry name" value="MarR_2"/>
    <property type="match status" value="1"/>
</dbReference>
<keyword evidence="3" id="KW-1185">Reference proteome</keyword>
<dbReference type="InterPro" id="IPR036390">
    <property type="entry name" value="WH_DNA-bd_sf"/>
</dbReference>
<dbReference type="CDD" id="cd00090">
    <property type="entry name" value="HTH_ARSR"/>
    <property type="match status" value="1"/>
</dbReference>
<dbReference type="Proteomes" id="UP001241072">
    <property type="component" value="Unassembled WGS sequence"/>
</dbReference>
<dbReference type="Gene3D" id="1.10.10.10">
    <property type="entry name" value="Winged helix-like DNA-binding domain superfamily/Winged helix DNA-binding domain"/>
    <property type="match status" value="1"/>
</dbReference>
<dbReference type="SUPFAM" id="SSF46785">
    <property type="entry name" value="Winged helix' DNA-binding domain"/>
    <property type="match status" value="1"/>
</dbReference>
<dbReference type="InterPro" id="IPR036388">
    <property type="entry name" value="WH-like_DNA-bd_sf"/>
</dbReference>
<accession>A0ABT9BQ50</accession>
<protein>
    <submittedName>
        <fullName evidence="2">MarR family winged helix-turn-helix transcriptional regulator</fullName>
    </submittedName>
</protein>